<evidence type="ECO:0000313" key="2">
    <source>
        <dbReference type="EMBL" id="SFD74366.1"/>
    </source>
</evidence>
<organism evidence="1 4">
    <name type="scientific">Saccharopolyspora kobensis</name>
    <dbReference type="NCBI Taxonomy" id="146035"/>
    <lineage>
        <taxon>Bacteria</taxon>
        <taxon>Bacillati</taxon>
        <taxon>Actinomycetota</taxon>
        <taxon>Actinomycetes</taxon>
        <taxon>Pseudonocardiales</taxon>
        <taxon>Pseudonocardiaceae</taxon>
        <taxon>Saccharopolyspora</taxon>
    </lineage>
</organism>
<reference evidence="1" key="1">
    <citation type="submission" date="2016-10" db="EMBL/GenBank/DDBJ databases">
        <authorList>
            <person name="de Groot N.N."/>
        </authorList>
    </citation>
    <scope>NUCLEOTIDE SEQUENCE [LARGE SCALE GENOMIC DNA]</scope>
    <source>
        <strain evidence="1">ATCC 20501</strain>
    </source>
</reference>
<evidence type="ECO:0000313" key="4">
    <source>
        <dbReference type="Proteomes" id="UP000236729"/>
    </source>
</evidence>
<dbReference type="Proteomes" id="UP000199690">
    <property type="component" value="Unassembled WGS sequence"/>
</dbReference>
<sequence length="148" mass="16551">MPVRRNTNATGTWLVIGPSFEDMPDDYASDPQFCLLPVDSLLDLPDPAASRVHRALTSRTRTTEELTVLFRSDLLEATPAAEQAELGDQWDALWRSVAEPRTSVWVKADHWSESAVINGGPEPGNQVEAWDGDRETLRAHCADRLRRL</sequence>
<proteinExistence type="predicted"/>
<evidence type="ECO:0000313" key="3">
    <source>
        <dbReference type="Proteomes" id="UP000199690"/>
    </source>
</evidence>
<accession>A0A1I1UUD1</accession>
<name>A0A1H5WCQ9_9PSEU</name>
<dbReference type="AlphaFoldDB" id="A0A1H5WCQ9"/>
<keyword evidence="3" id="KW-1185">Reference proteome</keyword>
<dbReference type="Proteomes" id="UP000236729">
    <property type="component" value="Unassembled WGS sequence"/>
</dbReference>
<reference evidence="3 4" key="2">
    <citation type="submission" date="2016-10" db="EMBL/GenBank/DDBJ databases">
        <authorList>
            <person name="Varghese N."/>
            <person name="Submissions S."/>
        </authorList>
    </citation>
    <scope>NUCLEOTIDE SEQUENCE [LARGE SCALE GENOMIC DNA]</scope>
    <source>
        <strain evidence="4">ATCC 20501</strain>
        <strain evidence="2 3">CGMCC 4.3529</strain>
    </source>
</reference>
<evidence type="ECO:0000313" key="1">
    <source>
        <dbReference type="EMBL" id="SEF97158.1"/>
    </source>
</evidence>
<dbReference type="EMBL" id="FNVB01000002">
    <property type="protein sequence ID" value="SEF97158.1"/>
    <property type="molecule type" value="Genomic_DNA"/>
</dbReference>
<dbReference type="EMBL" id="FOME01000006">
    <property type="protein sequence ID" value="SFD74366.1"/>
    <property type="molecule type" value="Genomic_DNA"/>
</dbReference>
<accession>A0A1H5WCQ9</accession>
<gene>
    <name evidence="1" type="ORF">SAMN02982929_01141</name>
    <name evidence="2" type="ORF">SAMN05216506_106113</name>
</gene>
<protein>
    <submittedName>
        <fullName evidence="1">Uncharacterized protein</fullName>
    </submittedName>
</protein>